<reference evidence="1" key="1">
    <citation type="submission" date="2022-10" db="EMBL/GenBank/DDBJ databases">
        <title>Genome Sequence of Xylaria curta.</title>
        <authorList>
            <person name="Buettner E."/>
        </authorList>
    </citation>
    <scope>NUCLEOTIDE SEQUENCE</scope>
    <source>
        <strain evidence="1">Babe10</strain>
    </source>
</reference>
<evidence type="ECO:0000313" key="1">
    <source>
        <dbReference type="EMBL" id="KAJ2981290.1"/>
    </source>
</evidence>
<sequence>MSSSPSRLAQQVEGSFEDSAYWEYEKSLGNGSYGLAVLLKQHARHGGQRMAIKIALGTGVGELRAEIGWLKKLHGAKHIVRMLGSSDGLAQSDSNLENTDQLLGNVPVQTAFQSLERLGPILALEYLENGNKLTRVVKVVRASIGMAFPVGSPLGTPPVLETIPTDGTPIQGIQHNDIAPRNVVIGMGDEIDEHYIGHIFKLIDFGGADCNNNPFIAPKENLYFIANFVAFFINMADLPEEPTTLHKGFETHGGQLLPQTWGVPFPWLDPDLAELIAECMYISRRRRPTLQEVLNRATNAVHIKTANSFPEPHEETDEAINQFVQTYILDPPPPQATSSQWTTPSPESYGGTGKGKAPWGTVVL</sequence>
<accession>A0ACC1NPM9</accession>
<proteinExistence type="predicted"/>
<protein>
    <submittedName>
        <fullName evidence="1">Uncharacterized protein</fullName>
    </submittedName>
</protein>
<name>A0ACC1NPM9_9PEZI</name>
<comment type="caution">
    <text evidence="1">The sequence shown here is derived from an EMBL/GenBank/DDBJ whole genome shotgun (WGS) entry which is preliminary data.</text>
</comment>
<dbReference type="EMBL" id="JAPDGR010001580">
    <property type="protein sequence ID" value="KAJ2981290.1"/>
    <property type="molecule type" value="Genomic_DNA"/>
</dbReference>
<gene>
    <name evidence="1" type="ORF">NUW58_g6724</name>
</gene>
<dbReference type="Proteomes" id="UP001143856">
    <property type="component" value="Unassembled WGS sequence"/>
</dbReference>
<organism evidence="1 2">
    <name type="scientific">Xylaria curta</name>
    <dbReference type="NCBI Taxonomy" id="42375"/>
    <lineage>
        <taxon>Eukaryota</taxon>
        <taxon>Fungi</taxon>
        <taxon>Dikarya</taxon>
        <taxon>Ascomycota</taxon>
        <taxon>Pezizomycotina</taxon>
        <taxon>Sordariomycetes</taxon>
        <taxon>Xylariomycetidae</taxon>
        <taxon>Xylariales</taxon>
        <taxon>Xylariaceae</taxon>
        <taxon>Xylaria</taxon>
    </lineage>
</organism>
<keyword evidence="2" id="KW-1185">Reference proteome</keyword>
<evidence type="ECO:0000313" key="2">
    <source>
        <dbReference type="Proteomes" id="UP001143856"/>
    </source>
</evidence>